<dbReference type="Proteomes" id="UP001175211">
    <property type="component" value="Unassembled WGS sequence"/>
</dbReference>
<evidence type="ECO:0008006" key="3">
    <source>
        <dbReference type="Google" id="ProtNLM"/>
    </source>
</evidence>
<accession>A0AA39N469</accession>
<protein>
    <recommendedName>
        <fullName evidence="3">Heterokaryon incompatibility domain-containing protein</fullName>
    </recommendedName>
</protein>
<reference evidence="1" key="1">
    <citation type="submission" date="2023-06" db="EMBL/GenBank/DDBJ databases">
        <authorList>
            <consortium name="Lawrence Berkeley National Laboratory"/>
            <person name="Ahrendt S."/>
            <person name="Sahu N."/>
            <person name="Indic B."/>
            <person name="Wong-Bajracharya J."/>
            <person name="Merenyi Z."/>
            <person name="Ke H.-M."/>
            <person name="Monk M."/>
            <person name="Kocsube S."/>
            <person name="Drula E."/>
            <person name="Lipzen A."/>
            <person name="Balint B."/>
            <person name="Henrissat B."/>
            <person name="Andreopoulos B."/>
            <person name="Martin F.M."/>
            <person name="Harder C.B."/>
            <person name="Rigling D."/>
            <person name="Ford K.L."/>
            <person name="Foster G.D."/>
            <person name="Pangilinan J."/>
            <person name="Papanicolaou A."/>
            <person name="Barry K."/>
            <person name="LaButti K."/>
            <person name="Viragh M."/>
            <person name="Koriabine M."/>
            <person name="Yan M."/>
            <person name="Riley R."/>
            <person name="Champramary S."/>
            <person name="Plett K.L."/>
            <person name="Tsai I.J."/>
            <person name="Slot J."/>
            <person name="Sipos G."/>
            <person name="Plett J."/>
            <person name="Nagy L.G."/>
            <person name="Grigoriev I.V."/>
        </authorList>
    </citation>
    <scope>NUCLEOTIDE SEQUENCE</scope>
    <source>
        <strain evidence="1">CCBAS 213</strain>
    </source>
</reference>
<evidence type="ECO:0000313" key="2">
    <source>
        <dbReference type="Proteomes" id="UP001175211"/>
    </source>
</evidence>
<dbReference type="RefSeq" id="XP_060329858.1">
    <property type="nucleotide sequence ID" value="XM_060482396.1"/>
</dbReference>
<gene>
    <name evidence="1" type="ORF">EV420DRAFT_502406</name>
</gene>
<dbReference type="EMBL" id="JAUEPS010000021">
    <property type="protein sequence ID" value="KAK0457546.1"/>
    <property type="molecule type" value="Genomic_DNA"/>
</dbReference>
<dbReference type="GeneID" id="85365944"/>
<dbReference type="AlphaFoldDB" id="A0AA39N469"/>
<comment type="caution">
    <text evidence="1">The sequence shown here is derived from an EMBL/GenBank/DDBJ whole genome shotgun (WGS) entry which is preliminary data.</text>
</comment>
<keyword evidence="2" id="KW-1185">Reference proteome</keyword>
<name>A0AA39N469_ARMTA</name>
<evidence type="ECO:0000313" key="1">
    <source>
        <dbReference type="EMBL" id="KAK0457546.1"/>
    </source>
</evidence>
<proteinExistence type="predicted"/>
<organism evidence="1 2">
    <name type="scientific">Armillaria tabescens</name>
    <name type="common">Ringless honey mushroom</name>
    <name type="synonym">Agaricus tabescens</name>
    <dbReference type="NCBI Taxonomy" id="1929756"/>
    <lineage>
        <taxon>Eukaryota</taxon>
        <taxon>Fungi</taxon>
        <taxon>Dikarya</taxon>
        <taxon>Basidiomycota</taxon>
        <taxon>Agaricomycotina</taxon>
        <taxon>Agaricomycetes</taxon>
        <taxon>Agaricomycetidae</taxon>
        <taxon>Agaricales</taxon>
        <taxon>Marasmiineae</taxon>
        <taxon>Physalacriaceae</taxon>
        <taxon>Desarmillaria</taxon>
    </lineage>
</organism>
<sequence>MWDKVSHCARDDGDPQDYETLPEVTLSAYDETGQAENVPVLKQRAYTGRILPSSVANIPCVDLGVDGILEKLNVPVCTLESYLYQACKDFVTENRDLGTAYARLRPHLYNIITHGHASDAEKARKDDEDMRRNMLVQKKILDGDIPPRRVWDLVANRVVPWWVARKFPWAISHAWVEDKDIKSEMTPINGYEWPVPIPKDTDLNLIRMEMLSLGAEYVWLDVLCLRQKGRGEDPRGTASKEEWGRREVLRQEEWKVDLPTIGWIYHRVNLVVYYFSGLGLPLSFKPGDFENERCWFNRGWTLQETRDNLLIAGDTRDDGTLMPMEKAKQKRHKLRNQVKRLWRPQKIADDTPVATEPCYDDRFMAVDIRDLFEKKLASLRQMHREESIFSLLSQMQKRKSTYPVDEVAGLVYFFYSQYIPIYDADQSQEDAWTELVSVTQDWFWADLLFLYPGPGIGNKYWHPSWGQVMTEILPKSSLNKGLSDEGRWRQVLWPPYRLMLCAGIGRQIISGDGPTREVGGQFSPREKAYLRRCRLPWIPDTRWEVYTHRHRQT</sequence>